<proteinExistence type="predicted"/>
<feature type="non-terminal residue" evidence="1">
    <location>
        <position position="34"/>
    </location>
</feature>
<comment type="caution">
    <text evidence="1">The sequence shown here is derived from an EMBL/GenBank/DDBJ whole genome shotgun (WGS) entry which is preliminary data.</text>
</comment>
<organism evidence="1 2">
    <name type="scientific">Salix purpurea</name>
    <name type="common">Purple osier willow</name>
    <dbReference type="NCBI Taxonomy" id="77065"/>
    <lineage>
        <taxon>Eukaryota</taxon>
        <taxon>Viridiplantae</taxon>
        <taxon>Streptophyta</taxon>
        <taxon>Embryophyta</taxon>
        <taxon>Tracheophyta</taxon>
        <taxon>Spermatophyta</taxon>
        <taxon>Magnoliopsida</taxon>
        <taxon>eudicotyledons</taxon>
        <taxon>Gunneridae</taxon>
        <taxon>Pentapetalae</taxon>
        <taxon>rosids</taxon>
        <taxon>fabids</taxon>
        <taxon>Malpighiales</taxon>
        <taxon>Salicaceae</taxon>
        <taxon>Saliceae</taxon>
        <taxon>Salix</taxon>
    </lineage>
</organism>
<accession>A0A9Q1A6W1</accession>
<dbReference type="EMBL" id="JAPFFK010000006">
    <property type="protein sequence ID" value="KAJ6760064.1"/>
    <property type="molecule type" value="Genomic_DNA"/>
</dbReference>
<name>A0A9Q1A6W1_SALPP</name>
<evidence type="ECO:0000313" key="2">
    <source>
        <dbReference type="Proteomes" id="UP001151532"/>
    </source>
</evidence>
<sequence length="34" mass="4135">MVTNRFWFHFGVLTEQIKKPPPLKRHHSMVFVLL</sequence>
<gene>
    <name evidence="1" type="ORF">OIU79_025018</name>
</gene>
<reference evidence="1" key="2">
    <citation type="journal article" date="2023" name="Int. J. Mol. Sci.">
        <title>De Novo Assembly and Annotation of 11 Diverse Shrub Willow (Salix) Genomes Reveals Novel Gene Organization in Sex-Linked Regions.</title>
        <authorList>
            <person name="Hyden B."/>
            <person name="Feng K."/>
            <person name="Yates T.B."/>
            <person name="Jawdy S."/>
            <person name="Cereghino C."/>
            <person name="Smart L.B."/>
            <person name="Muchero W."/>
        </authorList>
    </citation>
    <scope>NUCLEOTIDE SEQUENCE</scope>
    <source>
        <tissue evidence="1">Shoot tip</tissue>
    </source>
</reference>
<dbReference type="Proteomes" id="UP001151532">
    <property type="component" value="Chromosome 15Z"/>
</dbReference>
<reference evidence="1" key="1">
    <citation type="submission" date="2022-11" db="EMBL/GenBank/DDBJ databases">
        <authorList>
            <person name="Hyden B.L."/>
            <person name="Feng K."/>
            <person name="Yates T."/>
            <person name="Jawdy S."/>
            <person name="Smart L.B."/>
            <person name="Muchero W."/>
        </authorList>
    </citation>
    <scope>NUCLEOTIDE SEQUENCE</scope>
    <source>
        <tissue evidence="1">Shoot tip</tissue>
    </source>
</reference>
<protein>
    <submittedName>
        <fullName evidence="1">Uncharacterized protein</fullName>
    </submittedName>
</protein>
<dbReference type="AlphaFoldDB" id="A0A9Q1A6W1"/>
<keyword evidence="2" id="KW-1185">Reference proteome</keyword>
<evidence type="ECO:0000313" key="1">
    <source>
        <dbReference type="EMBL" id="KAJ6760064.1"/>
    </source>
</evidence>